<evidence type="ECO:0000313" key="3">
    <source>
        <dbReference type="Proteomes" id="UP000823775"/>
    </source>
</evidence>
<accession>A0ABS8WVX7</accession>
<name>A0ABS8WVX7_DATST</name>
<reference evidence="2 3" key="1">
    <citation type="journal article" date="2021" name="BMC Genomics">
        <title>Datura genome reveals duplications of psychoactive alkaloid biosynthetic genes and high mutation rate following tissue culture.</title>
        <authorList>
            <person name="Rajewski A."/>
            <person name="Carter-House D."/>
            <person name="Stajich J."/>
            <person name="Litt A."/>
        </authorList>
    </citation>
    <scope>NUCLEOTIDE SEQUENCE [LARGE SCALE GENOMIC DNA]</scope>
    <source>
        <strain evidence="2">AR-01</strain>
    </source>
</reference>
<evidence type="ECO:0000256" key="1">
    <source>
        <dbReference type="SAM" id="MobiDB-lite"/>
    </source>
</evidence>
<feature type="region of interest" description="Disordered" evidence="1">
    <location>
        <begin position="84"/>
        <end position="108"/>
    </location>
</feature>
<keyword evidence="3" id="KW-1185">Reference proteome</keyword>
<organism evidence="2 3">
    <name type="scientific">Datura stramonium</name>
    <name type="common">Jimsonweed</name>
    <name type="synonym">Common thornapple</name>
    <dbReference type="NCBI Taxonomy" id="4076"/>
    <lineage>
        <taxon>Eukaryota</taxon>
        <taxon>Viridiplantae</taxon>
        <taxon>Streptophyta</taxon>
        <taxon>Embryophyta</taxon>
        <taxon>Tracheophyta</taxon>
        <taxon>Spermatophyta</taxon>
        <taxon>Magnoliopsida</taxon>
        <taxon>eudicotyledons</taxon>
        <taxon>Gunneridae</taxon>
        <taxon>Pentapetalae</taxon>
        <taxon>asterids</taxon>
        <taxon>lamiids</taxon>
        <taxon>Solanales</taxon>
        <taxon>Solanaceae</taxon>
        <taxon>Solanoideae</taxon>
        <taxon>Datureae</taxon>
        <taxon>Datura</taxon>
    </lineage>
</organism>
<comment type="caution">
    <text evidence="2">The sequence shown here is derived from an EMBL/GenBank/DDBJ whole genome shotgun (WGS) entry which is preliminary data.</text>
</comment>
<dbReference type="Proteomes" id="UP000823775">
    <property type="component" value="Unassembled WGS sequence"/>
</dbReference>
<sequence length="215" mass="24649">AIVLRQFARNEKWMRHLAIFDRKGEVWRLWKIEVKGGAVVAINMSEEGDVMFGWIFRWCANGEERGRGRREEYERAMQVVIEKRKTAGSSGGKRGEGRRGRRKRRREYEATPALMQLGGRGRKERGREAEAGVVVCRRWNRFFKGEEKGIGGRVRAVSPSMWFPRQNRESGRRGEEKGKRAVFGGLDDYTQVHVVEQVVNGSSKPTIDPTGTGLR</sequence>
<gene>
    <name evidence="2" type="ORF">HAX54_006247</name>
</gene>
<protein>
    <submittedName>
        <fullName evidence="2">Uncharacterized protein</fullName>
    </submittedName>
</protein>
<dbReference type="EMBL" id="JACEIK010013105">
    <property type="protein sequence ID" value="MCE3216358.1"/>
    <property type="molecule type" value="Genomic_DNA"/>
</dbReference>
<proteinExistence type="predicted"/>
<evidence type="ECO:0000313" key="2">
    <source>
        <dbReference type="EMBL" id="MCE3216358.1"/>
    </source>
</evidence>
<feature type="non-terminal residue" evidence="2">
    <location>
        <position position="1"/>
    </location>
</feature>